<dbReference type="AlphaFoldDB" id="G8ZM57"/>
<protein>
    <submittedName>
        <fullName evidence="2">Uncharacterized protein</fullName>
    </submittedName>
</protein>
<feature type="coiled-coil region" evidence="1">
    <location>
        <begin position="111"/>
        <end position="146"/>
    </location>
</feature>
<proteinExistence type="predicted"/>
<keyword evidence="3" id="KW-1185">Reference proteome</keyword>
<dbReference type="CDD" id="cd23703">
    <property type="entry name" value="mS26_PET12"/>
    <property type="match status" value="1"/>
</dbReference>
<accession>G8ZM57</accession>
<dbReference type="OrthoDB" id="5223508at2759"/>
<dbReference type="HOGENOM" id="CLU_079416_0_0_1"/>
<dbReference type="RefSeq" id="XP_003678912.1">
    <property type="nucleotide sequence ID" value="XM_003678864.1"/>
</dbReference>
<evidence type="ECO:0000256" key="1">
    <source>
        <dbReference type="SAM" id="Coils"/>
    </source>
</evidence>
<feature type="coiled-coil region" evidence="1">
    <location>
        <begin position="172"/>
        <end position="202"/>
    </location>
</feature>
<evidence type="ECO:0000313" key="2">
    <source>
        <dbReference type="EMBL" id="CCE89701.1"/>
    </source>
</evidence>
<dbReference type="GeneID" id="11502819"/>
<dbReference type="FunCoup" id="G8ZM57">
    <property type="interactions" value="141"/>
</dbReference>
<gene>
    <name evidence="2" type="primary">TDEL0A03690</name>
    <name evidence="2" type="ORF">TDEL_0A03690</name>
</gene>
<dbReference type="GO" id="GO:0003735">
    <property type="term" value="F:structural constituent of ribosome"/>
    <property type="evidence" value="ECO:0007669"/>
    <property type="project" value="EnsemblFungi"/>
</dbReference>
<name>G8ZM57_TORDE</name>
<dbReference type="GO" id="GO:0005763">
    <property type="term" value="C:mitochondrial small ribosomal subunit"/>
    <property type="evidence" value="ECO:0007669"/>
    <property type="project" value="EnsemblFungi"/>
</dbReference>
<dbReference type="Proteomes" id="UP000005627">
    <property type="component" value="Chromosome 1"/>
</dbReference>
<organism evidence="2 3">
    <name type="scientific">Torulaspora delbrueckii</name>
    <name type="common">Yeast</name>
    <name type="synonym">Candida colliculosa</name>
    <dbReference type="NCBI Taxonomy" id="4950"/>
    <lineage>
        <taxon>Eukaryota</taxon>
        <taxon>Fungi</taxon>
        <taxon>Dikarya</taxon>
        <taxon>Ascomycota</taxon>
        <taxon>Saccharomycotina</taxon>
        <taxon>Saccharomycetes</taxon>
        <taxon>Saccharomycetales</taxon>
        <taxon>Saccharomycetaceae</taxon>
        <taxon>Torulaspora</taxon>
    </lineage>
</organism>
<dbReference type="Pfam" id="PF26163">
    <property type="entry name" value="mS26"/>
    <property type="match status" value="1"/>
</dbReference>
<sequence length="306" mass="34560">MGKGIARHGFKSGVLPITRSILKNPTTKQENIIAKVNAPKPKGPQGIGFAEGVAHPKNSHREPAPVKFLDVEELIQQTAAAPSSIRTATTSQQETKLRKAELRRQYLSETFRKEENRLLSLEKLMKQKEEALEEEKRAELASLNESKSSDLTIPTLERIVEGPLMRQRAPDEEKLHQMKRTYNRELMELKAKERKLEDLLSLYHVSNEFIVTEKQLLRKIDEAFANEGSDVLRTRLSMGASRIRSRNESSIGDALFGTVAGGEHVGLPLVKEHLSGEMKKFAEEVELKTSEVIERKKSDIDTIMQN</sequence>
<dbReference type="EMBL" id="HE616742">
    <property type="protein sequence ID" value="CCE89701.1"/>
    <property type="molecule type" value="Genomic_DNA"/>
</dbReference>
<evidence type="ECO:0000313" key="3">
    <source>
        <dbReference type="Proteomes" id="UP000005627"/>
    </source>
</evidence>
<dbReference type="KEGG" id="tdl:TDEL_0A03690"/>
<dbReference type="InParanoid" id="G8ZM57"/>
<dbReference type="InterPro" id="IPR058940">
    <property type="entry name" value="mS26_fungi"/>
</dbReference>
<dbReference type="eggNOG" id="ENOG502QTCF">
    <property type="taxonomic scope" value="Eukaryota"/>
</dbReference>
<reference evidence="2 3" key="1">
    <citation type="journal article" date="2011" name="Proc. Natl. Acad. Sci. U.S.A.">
        <title>Evolutionary erosion of yeast sex chromosomes by mating-type switching accidents.</title>
        <authorList>
            <person name="Gordon J.L."/>
            <person name="Armisen D."/>
            <person name="Proux-Wera E."/>
            <person name="Oheigeartaigh S.S."/>
            <person name="Byrne K.P."/>
            <person name="Wolfe K.H."/>
        </authorList>
    </citation>
    <scope>NUCLEOTIDE SEQUENCE [LARGE SCALE GENOMIC DNA]</scope>
    <source>
        <strain evidence="3">ATCC 10662 / CBS 1146 / NBRC 0425 / NCYC 2629 / NRRL Y-866</strain>
    </source>
</reference>
<dbReference type="STRING" id="1076872.G8ZM57"/>
<keyword evidence="1" id="KW-0175">Coiled coil</keyword>